<dbReference type="PANTHER" id="PTHR43706">
    <property type="entry name" value="NADH DEHYDROGENASE"/>
    <property type="match status" value="1"/>
</dbReference>
<feature type="region of interest" description="Disordered" evidence="10">
    <location>
        <begin position="42"/>
        <end position="63"/>
    </location>
</feature>
<dbReference type="Gene3D" id="3.50.50.100">
    <property type="match status" value="1"/>
</dbReference>
<feature type="chain" id="PRO_5035478789" description="NADH:ubiquinone reductase (non-electrogenic)" evidence="11">
    <location>
        <begin position="20"/>
        <end position="654"/>
    </location>
</feature>
<keyword evidence="3" id="KW-0285">Flavoprotein</keyword>
<evidence type="ECO:0000259" key="13">
    <source>
        <dbReference type="Pfam" id="PF22366"/>
    </source>
</evidence>
<dbReference type="SUPFAM" id="SSF51905">
    <property type="entry name" value="FAD/NAD(P)-binding domain"/>
    <property type="match status" value="2"/>
</dbReference>
<evidence type="ECO:0000256" key="4">
    <source>
        <dbReference type="ARBA" id="ARBA00022827"/>
    </source>
</evidence>
<sequence>MKWESTAFVLLQLIVTTHAYAFPKPTQSSRWATPATTGTSSAAKHFVSRSRSTTSLAASTQKKPEELRREIAERNSLVEDEAQYAVADGELLERMGTTDAVAAEETDVKTDYTDMYSRMKRMTKPRAYPLFLAEKGVEFLEGTVHDIAKSFQRTAETGAATSTSDVNGSVGQKERVVVLGTGWGSASLLKEIDTDLYDVTVISPRNYFLFTPMLAGASVGTVEYRSITEPIRAINPQANFLEATATNIDTKTNTVTCESVICEGNSCDIQDFSVQYDRLVVAVGAQTNTFGIPGVKEYCNYLRQVEDARRVRTSIINCFERANLPGLSDEERIRNLTFAVIGAGPTGIEFAAELRDFVEEDGPKYYPKLLQYVRIKVIEASPMVLAPFDKELQQEAIAQLKRPTMISDPKVAKLLPPNFQMTELLLEASVKEVKEDRILLNNGQEIPYGIAVWAAGNGPIPLTLQLIESLGDEQASAQAVARGRVAVDCWMRAIGGQGKVLSFGDCSCMFQQQLPATAQVASQQGEYLAKLLNKKFEFTPALTEDGIFPPPRKDPARTQTSFSDAIAAFASNNYEYAKPFQFLNLGILAYTGGGSALAQVTPVPDGASVQGKGKLGNALWRSVYLTKQVSWRNRLLVMNDWTKRRLFGRDITRL</sequence>
<evidence type="ECO:0000256" key="3">
    <source>
        <dbReference type="ARBA" id="ARBA00022630"/>
    </source>
</evidence>
<evidence type="ECO:0000259" key="12">
    <source>
        <dbReference type="Pfam" id="PF07992"/>
    </source>
</evidence>
<accession>A0A8J9TFD5</accession>
<dbReference type="InterPro" id="IPR036188">
    <property type="entry name" value="FAD/NAD-bd_sf"/>
</dbReference>
<dbReference type="InterPro" id="IPR023753">
    <property type="entry name" value="FAD/NAD-binding_dom"/>
</dbReference>
<keyword evidence="7" id="KW-0520">NAD</keyword>
<dbReference type="InterPro" id="IPR054585">
    <property type="entry name" value="NDH2-like_C"/>
</dbReference>
<name>A0A8J9TFD5_PHATR</name>
<feature type="domain" description="External alternative NADH-ubiquinone oxidoreductase-like C-terminal" evidence="13">
    <location>
        <begin position="585"/>
        <end position="650"/>
    </location>
</feature>
<evidence type="ECO:0000256" key="6">
    <source>
        <dbReference type="ARBA" id="ARBA00023002"/>
    </source>
</evidence>
<reference evidence="14" key="1">
    <citation type="submission" date="2022-02" db="EMBL/GenBank/DDBJ databases">
        <authorList>
            <person name="Giguere J D."/>
        </authorList>
    </citation>
    <scope>NUCLEOTIDE SEQUENCE</scope>
    <source>
        <strain evidence="14">CCAP 1055/1</strain>
    </source>
</reference>
<protein>
    <recommendedName>
        <fullName evidence="2">NADH:ubiquinone reductase (non-electrogenic)</fullName>
        <ecNumber evidence="2">1.6.5.9</ecNumber>
    </recommendedName>
</protein>
<proteinExistence type="inferred from homology"/>
<comment type="catalytic activity">
    <reaction evidence="8">
        <text>a quinone + NADH + H(+) = a quinol + NAD(+)</text>
        <dbReference type="Rhea" id="RHEA:46160"/>
        <dbReference type="ChEBI" id="CHEBI:15378"/>
        <dbReference type="ChEBI" id="CHEBI:24646"/>
        <dbReference type="ChEBI" id="CHEBI:57540"/>
        <dbReference type="ChEBI" id="CHEBI:57945"/>
        <dbReference type="ChEBI" id="CHEBI:132124"/>
        <dbReference type="EC" id="1.6.5.9"/>
    </reaction>
</comment>
<dbReference type="Proteomes" id="UP000836788">
    <property type="component" value="Chromosome 9"/>
</dbReference>
<dbReference type="EC" id="1.6.5.9" evidence="2"/>
<feature type="compositionally biased region" description="Low complexity" evidence="10">
    <location>
        <begin position="42"/>
        <end position="60"/>
    </location>
</feature>
<evidence type="ECO:0000313" key="14">
    <source>
        <dbReference type="EMBL" id="CAG9294069.1"/>
    </source>
</evidence>
<comment type="catalytic activity">
    <reaction evidence="9">
        <text>a ubiquinone + NADH + H(+) = a ubiquinol + NAD(+)</text>
        <dbReference type="Rhea" id="RHEA:23152"/>
        <dbReference type="Rhea" id="RHEA-COMP:9565"/>
        <dbReference type="Rhea" id="RHEA-COMP:9566"/>
        <dbReference type="ChEBI" id="CHEBI:15378"/>
        <dbReference type="ChEBI" id="CHEBI:16389"/>
        <dbReference type="ChEBI" id="CHEBI:17976"/>
        <dbReference type="ChEBI" id="CHEBI:57540"/>
        <dbReference type="ChEBI" id="CHEBI:57945"/>
    </reaction>
</comment>
<dbReference type="PANTHER" id="PTHR43706:SF47">
    <property type="entry name" value="EXTERNAL NADH-UBIQUINONE OXIDOREDUCTASE 1, MITOCHONDRIAL-RELATED"/>
    <property type="match status" value="1"/>
</dbReference>
<evidence type="ECO:0000256" key="10">
    <source>
        <dbReference type="SAM" id="MobiDB-lite"/>
    </source>
</evidence>
<evidence type="ECO:0000256" key="1">
    <source>
        <dbReference type="ARBA" id="ARBA00005272"/>
    </source>
</evidence>
<dbReference type="InterPro" id="IPR045024">
    <property type="entry name" value="NDH-2"/>
</dbReference>
<comment type="similarity">
    <text evidence="1">Belongs to the NADH dehydrogenase family.</text>
</comment>
<evidence type="ECO:0000256" key="9">
    <source>
        <dbReference type="ARBA" id="ARBA00049010"/>
    </source>
</evidence>
<dbReference type="Pfam" id="PF07992">
    <property type="entry name" value="Pyr_redox_2"/>
    <property type="match status" value="1"/>
</dbReference>
<organism evidence="14">
    <name type="scientific">Phaeodactylum tricornutum</name>
    <name type="common">Diatom</name>
    <dbReference type="NCBI Taxonomy" id="2850"/>
    <lineage>
        <taxon>Eukaryota</taxon>
        <taxon>Sar</taxon>
        <taxon>Stramenopiles</taxon>
        <taxon>Ochrophyta</taxon>
        <taxon>Bacillariophyta</taxon>
        <taxon>Bacillariophyceae</taxon>
        <taxon>Bacillariophycidae</taxon>
        <taxon>Naviculales</taxon>
        <taxon>Phaeodactylaceae</taxon>
        <taxon>Phaeodactylum</taxon>
    </lineage>
</organism>
<keyword evidence="5" id="KW-0809">Transit peptide</keyword>
<dbReference type="GO" id="GO:0050136">
    <property type="term" value="F:NADH dehydrogenase (quinone) (non-electrogenic) activity"/>
    <property type="evidence" value="ECO:0007669"/>
    <property type="project" value="UniProtKB-EC"/>
</dbReference>
<gene>
    <name evidence="14" type="ORF">PTTT1_LOCUS53510</name>
</gene>
<dbReference type="AlphaFoldDB" id="A0A8J9TFD5"/>
<evidence type="ECO:0000256" key="2">
    <source>
        <dbReference type="ARBA" id="ARBA00012637"/>
    </source>
</evidence>
<keyword evidence="11" id="KW-0732">Signal</keyword>
<dbReference type="Pfam" id="PF22366">
    <property type="entry name" value="NDH2_C"/>
    <property type="match status" value="1"/>
</dbReference>
<feature type="signal peptide" evidence="11">
    <location>
        <begin position="1"/>
        <end position="19"/>
    </location>
</feature>
<evidence type="ECO:0000256" key="11">
    <source>
        <dbReference type="SAM" id="SignalP"/>
    </source>
</evidence>
<evidence type="ECO:0000256" key="5">
    <source>
        <dbReference type="ARBA" id="ARBA00022946"/>
    </source>
</evidence>
<feature type="domain" description="FAD/NAD(P)-binding" evidence="12">
    <location>
        <begin position="175"/>
        <end position="525"/>
    </location>
</feature>
<keyword evidence="4" id="KW-0274">FAD</keyword>
<dbReference type="GO" id="GO:0005739">
    <property type="term" value="C:mitochondrion"/>
    <property type="evidence" value="ECO:0007669"/>
    <property type="project" value="TreeGrafter"/>
</dbReference>
<evidence type="ECO:0000256" key="8">
    <source>
        <dbReference type="ARBA" id="ARBA00047599"/>
    </source>
</evidence>
<dbReference type="EMBL" id="OU594950">
    <property type="protein sequence ID" value="CAG9294069.1"/>
    <property type="molecule type" value="Genomic_DNA"/>
</dbReference>
<evidence type="ECO:0000256" key="7">
    <source>
        <dbReference type="ARBA" id="ARBA00023027"/>
    </source>
</evidence>
<keyword evidence="6" id="KW-0560">Oxidoreductase</keyword>